<dbReference type="PANTHER" id="PTHR15332">
    <property type="entry name" value="PROPROTEIN CONVERTASE SUBTILISIN_KEXIN TYPE 5-LIKE"/>
    <property type="match status" value="1"/>
</dbReference>
<feature type="transmembrane region" description="Helical" evidence="2">
    <location>
        <begin position="1122"/>
        <end position="1141"/>
    </location>
</feature>
<dbReference type="FunFam" id="2.10.220.10:FF:000113">
    <property type="entry name" value="Uncharacterized protein"/>
    <property type="match status" value="1"/>
</dbReference>
<gene>
    <name evidence="5" type="ORF">PSON_ATCC_30995.1.T0260051</name>
</gene>
<feature type="compositionally biased region" description="Acidic residues" evidence="1">
    <location>
        <begin position="1775"/>
        <end position="1788"/>
    </location>
</feature>
<dbReference type="EMBL" id="CAJJDN010000026">
    <property type="protein sequence ID" value="CAD8069844.1"/>
    <property type="molecule type" value="Genomic_DNA"/>
</dbReference>
<feature type="compositionally biased region" description="Basic and acidic residues" evidence="1">
    <location>
        <begin position="1800"/>
        <end position="1809"/>
    </location>
</feature>
<feature type="transmembrane region" description="Helical" evidence="2">
    <location>
        <begin position="1225"/>
        <end position="1246"/>
    </location>
</feature>
<feature type="compositionally biased region" description="Polar residues" evidence="1">
    <location>
        <begin position="1924"/>
        <end position="1956"/>
    </location>
</feature>
<feature type="domain" description="EGF-like" evidence="4">
    <location>
        <begin position="830"/>
        <end position="862"/>
    </location>
</feature>
<feature type="compositionally biased region" description="Basic and acidic residues" evidence="1">
    <location>
        <begin position="1890"/>
        <end position="1902"/>
    </location>
</feature>
<keyword evidence="3" id="KW-0732">Signal</keyword>
<comment type="caution">
    <text evidence="5">The sequence shown here is derived from an EMBL/GenBank/DDBJ whole genome shotgun (WGS) entry which is preliminary data.</text>
</comment>
<evidence type="ECO:0000256" key="2">
    <source>
        <dbReference type="SAM" id="Phobius"/>
    </source>
</evidence>
<keyword evidence="6" id="KW-1185">Reference proteome</keyword>
<dbReference type="SMART" id="SM00261">
    <property type="entry name" value="FU"/>
    <property type="match status" value="9"/>
</dbReference>
<feature type="region of interest" description="Disordered" evidence="1">
    <location>
        <begin position="1716"/>
        <end position="1735"/>
    </location>
</feature>
<feature type="transmembrane region" description="Helical" evidence="2">
    <location>
        <begin position="1266"/>
        <end position="1292"/>
    </location>
</feature>
<dbReference type="OrthoDB" id="307869at2759"/>
<dbReference type="SMART" id="SM00181">
    <property type="entry name" value="EGF"/>
    <property type="match status" value="5"/>
</dbReference>
<name>A0A8S1M3Y8_9CILI</name>
<feature type="domain" description="EGF-like" evidence="4">
    <location>
        <begin position="1063"/>
        <end position="1104"/>
    </location>
</feature>
<protein>
    <recommendedName>
        <fullName evidence="4">EGF-like domain-containing protein</fullName>
    </recommendedName>
</protein>
<proteinExistence type="predicted"/>
<evidence type="ECO:0000313" key="6">
    <source>
        <dbReference type="Proteomes" id="UP000692954"/>
    </source>
</evidence>
<feature type="domain" description="EGF-like" evidence="4">
    <location>
        <begin position="1013"/>
        <end position="1043"/>
    </location>
</feature>
<evidence type="ECO:0000256" key="3">
    <source>
        <dbReference type="SAM" id="SignalP"/>
    </source>
</evidence>
<dbReference type="CDD" id="cd00064">
    <property type="entry name" value="FU"/>
    <property type="match status" value="5"/>
</dbReference>
<evidence type="ECO:0000259" key="4">
    <source>
        <dbReference type="SMART" id="SM00181"/>
    </source>
</evidence>
<feature type="transmembrane region" description="Helical" evidence="2">
    <location>
        <begin position="1153"/>
        <end position="1172"/>
    </location>
</feature>
<accession>A0A8S1M3Y8</accession>
<keyword evidence="2" id="KW-0472">Membrane</keyword>
<feature type="region of interest" description="Disordered" evidence="1">
    <location>
        <begin position="1890"/>
        <end position="1956"/>
    </location>
</feature>
<feature type="region of interest" description="Disordered" evidence="1">
    <location>
        <begin position="1775"/>
        <end position="1878"/>
    </location>
</feature>
<reference evidence="5" key="1">
    <citation type="submission" date="2021-01" db="EMBL/GenBank/DDBJ databases">
        <authorList>
            <consortium name="Genoscope - CEA"/>
            <person name="William W."/>
        </authorList>
    </citation>
    <scope>NUCLEOTIDE SEQUENCE</scope>
</reference>
<evidence type="ECO:0000256" key="1">
    <source>
        <dbReference type="SAM" id="MobiDB-lite"/>
    </source>
</evidence>
<sequence length="1982" mass="227824">MFFILFITYFLFDKSNCGSISIVKFNAYLPEDTSLENEQTTLKLNKEYLIYFGFNLKGPYTNINDYLRIDIQGFKSVRFMEQSNRLTSPEYVNNDPANPYIKYNMNFQSALFPYYLQFYISTGASIKPHSFDAFTYNTIETLKIDKMDSPKTFIVDGGTITFDISVPNKRSGEKSYYSINLKFTNALSEDDTNNKLTFPLPTNAILGGSSCLPATLICSHADNLITVTNLNANTQQIISIEFINPQSSSTSITFSTFISYIGPDKVDQSSTSQTVAGFNDGKLTVFTVESGSLKVGQNGSNIKYKFTTLNQIITGSQIELTLPDGVAWDTTPTPIQCSLDETGSSCTQTLLENQVLTITITLTNSIESNKQLVLTVNSIKTPKTFEPISRFKLKISKDSVNYDYNNDLGTLTMTQQSEIYLTYHDRTINKNGAKSDYTFGIKFGTIQPKDTKLTFTINGYELKYVNKVRFSDVDYTEASALVVTSTAYTITIQFTTDITSQDDDIIIYNIQNLDSSRIGTITAETALNTYKISSTQSSETIPESEPNVITVTSMVQEQQFLSVVDSYQFIIELTNLLTDGCSIIVIMPDDFQTEMTDCFTAIDNFDKFTLETCQVNSKEIRIKTKTVISNKTIQFRLKNLIRNPKNYSPSYFFQIQTEKNSNLMDKSELSDEKLKFVMKCSEYWSTSYCKECDKSGACLSCYSDTSITSNINLLNNKCQSKCGERFYPDSNRKCQSCPNYCLECTSSSLCQSCIDITTQEIKNGKCVLKCSERQFDFNGICTDCNQNCNTCVDQSTKCTSCGEINNLLYQNKCVSQCPTGIFQIGFSCIACTSPCKTCDTGPTVCLTCVNNYYYKKASFSCVSDCGNRYYKDGIECTLCQEPCNNCSSNTICIDCITGYYFFNNGCVSTIPNGYYLSGIILNKCPDICGNCISETECTSCPSNKYLLSKQCIDNCPDSYYSQNFVCYLCDKSCLQCTSSTLCIQCPENQYHLSGKCYQTCPIKYYPQDYQCLSCQSSCSTCVNGLECKTCPISAPYMLNNLCVQSCQTNYYIKSFVCNKCQNECATCDEKGCLTCIQNYKYFELTCVISCPSGYQDLNNVGLCEKVTDTEKQVISNLQENKYIPVPFTIVSVIMILSVVVAKIQKSETFIPGSAVGLLGLIIVGSWGVLLILQVDYILEKLETYLLVAALGVHLLLNLANLCIVKRCTNGDATFSTWYTTRTSNSCAFIFLNILSVLSFTLTRFYFSRYFGFRFLKCKLSDVENLVGMNIINGLCAFFCCIPALIASVLLAYKDQLREQLFISSIDSFIVTIIFGICLIWETQKEENFFEEINYASVSQSHQVIPEFFQTQRSKQSKRFSFEESLNGQKFNHQEQDEEPSFPKIEESIEYKDPNYSEQPFSKMLQKNSQFSFIQQIPNPKQDLFNRSQEEIVLQIKNNDVSEPLSIGESQRDIQDIQQKQTLEDQQLQKIREEQQRIEFEKQQEQQRQQEEQNKIEEQRKILEEQKKAEAYRKIQEQQRQEEIKKQEQERQVELKRLEDLQKQEEQRLKQEEIQKQEQERIRKEKELQILEEQKKQQELLIQQQQEAKKLEQQKEQERLEQIKEEQRLAQEKQEAQRLEQIKEEERLAELAQQQQIEEQNRVAELKRIEEEQKAERLKQEEEKRIQEELRIKEQEEEAKRIQDEQKKLDEQKIQEELDRKKKEEQLQQLLEEQKLQEQKEQQMIQRSKKSHQSSEIEIMQNEIEDLKQEIIEFDQQKDNKLNDIILVDQDDDDVGWNIENDENDEQQDYEQSLTTQQKKIQKEIIQDDKNDADDDWDVPTSGFVSVQPKSLLRKDQQIEEPVNPFKGYNQRQAPDSDLFKQSRADSDDEDWAANQISPSEFNVLNQRFDHEKHSITQAERPKKFSQTGQNFKSIAKRPTLPDPQINSDNESIDQQSVFDQFARNQLSQKPQKQNQGLNKIYLQRQQIKQKGSNNIGINDIKF</sequence>
<dbReference type="Proteomes" id="UP000692954">
    <property type="component" value="Unassembled WGS sequence"/>
</dbReference>
<feature type="domain" description="EGF-like" evidence="4">
    <location>
        <begin position="875"/>
        <end position="907"/>
    </location>
</feature>
<evidence type="ECO:0000313" key="5">
    <source>
        <dbReference type="EMBL" id="CAD8069844.1"/>
    </source>
</evidence>
<dbReference type="InterPro" id="IPR006212">
    <property type="entry name" value="Furin_repeat"/>
</dbReference>
<keyword evidence="2" id="KW-0812">Transmembrane</keyword>
<feature type="domain" description="EGF-like" evidence="4">
    <location>
        <begin position="923"/>
        <end position="952"/>
    </location>
</feature>
<dbReference type="InterPro" id="IPR000742">
    <property type="entry name" value="EGF"/>
</dbReference>
<dbReference type="PANTHER" id="PTHR15332:SF175">
    <property type="entry name" value="PROPROTEIN CONVERTASE SUBTILISIN_KEXIN TYPE 5-LIKE"/>
    <property type="match status" value="1"/>
</dbReference>
<organism evidence="5 6">
    <name type="scientific">Paramecium sonneborni</name>
    <dbReference type="NCBI Taxonomy" id="65129"/>
    <lineage>
        <taxon>Eukaryota</taxon>
        <taxon>Sar</taxon>
        <taxon>Alveolata</taxon>
        <taxon>Ciliophora</taxon>
        <taxon>Intramacronucleata</taxon>
        <taxon>Oligohymenophorea</taxon>
        <taxon>Peniculida</taxon>
        <taxon>Parameciidae</taxon>
        <taxon>Paramecium</taxon>
    </lineage>
</organism>
<feature type="transmembrane region" description="Helical" evidence="2">
    <location>
        <begin position="1184"/>
        <end position="1204"/>
    </location>
</feature>
<keyword evidence="2" id="KW-1133">Transmembrane helix</keyword>
<feature type="chain" id="PRO_5035878433" description="EGF-like domain-containing protein" evidence="3">
    <location>
        <begin position="18"/>
        <end position="1982"/>
    </location>
</feature>
<dbReference type="FunFam" id="2.10.220.10:FF:000112">
    <property type="entry name" value="Furin-like protease 2"/>
    <property type="match status" value="1"/>
</dbReference>
<feature type="signal peptide" evidence="3">
    <location>
        <begin position="1"/>
        <end position="17"/>
    </location>
</feature>
<feature type="transmembrane region" description="Helical" evidence="2">
    <location>
        <begin position="1299"/>
        <end position="1321"/>
    </location>
</feature>